<proteinExistence type="predicted"/>
<dbReference type="RefSeq" id="WP_171608390.1">
    <property type="nucleotide sequence ID" value="NZ_WHPF01000009.1"/>
</dbReference>
<feature type="signal peptide" evidence="1">
    <location>
        <begin position="1"/>
        <end position="22"/>
    </location>
</feature>
<name>A0A8J8FE88_9BACT</name>
<organism evidence="2 3">
    <name type="scientific">Limnovirga soli</name>
    <dbReference type="NCBI Taxonomy" id="2656915"/>
    <lineage>
        <taxon>Bacteria</taxon>
        <taxon>Pseudomonadati</taxon>
        <taxon>Bacteroidota</taxon>
        <taxon>Chitinophagia</taxon>
        <taxon>Chitinophagales</taxon>
        <taxon>Chitinophagaceae</taxon>
        <taxon>Limnovirga</taxon>
    </lineage>
</organism>
<keyword evidence="3" id="KW-1185">Reference proteome</keyword>
<dbReference type="EMBL" id="WHPF01000009">
    <property type="protein sequence ID" value="NNV56445.1"/>
    <property type="molecule type" value="Genomic_DNA"/>
</dbReference>
<sequence>MKKIFAFIIIIAAVLNVTYANAQGCVAIRGNGAACMLQHADQQNKPGWQFSSNLRYFKSDKHFKGTDYQEERIANGTEVINHQAAVDLALTRVFNQRWSAMIDVPVLSNARSSLYEHGLINGVNTFQQRHSMHTFGIGDIRVAAYRWMLDPAKNKNFNFQLGLGIKFATGDYNAKDYWYNVGPGGTKELRNVDQSIQLGDGGTGLTTELNTFINITKNLNAYGNFYYLINPREQNGSRTYRETLAPSLANEAICSVPDQYMARFGVNYSFNHIKGLSVATGLRWEGIPVNDLAGGSGDFRRPGYVMSIEPGINYTIKNVNLFTSVPVALVRNRTQSVTDKEYSKLTGTFKQGDAAFSDYVINIGFAVKF</sequence>
<evidence type="ECO:0000256" key="1">
    <source>
        <dbReference type="SAM" id="SignalP"/>
    </source>
</evidence>
<reference evidence="2" key="1">
    <citation type="submission" date="2019-10" db="EMBL/GenBank/DDBJ databases">
        <title>Draft genome sequence of Panacibacter sp. KCS-6.</title>
        <authorList>
            <person name="Yim K.J."/>
        </authorList>
    </citation>
    <scope>NUCLEOTIDE SEQUENCE</scope>
    <source>
        <strain evidence="2">KCS-6</strain>
    </source>
</reference>
<dbReference type="Proteomes" id="UP000598971">
    <property type="component" value="Unassembled WGS sequence"/>
</dbReference>
<feature type="chain" id="PRO_5035293856" evidence="1">
    <location>
        <begin position="23"/>
        <end position="369"/>
    </location>
</feature>
<evidence type="ECO:0000313" key="3">
    <source>
        <dbReference type="Proteomes" id="UP000598971"/>
    </source>
</evidence>
<keyword evidence="1" id="KW-0732">Signal</keyword>
<evidence type="ECO:0000313" key="2">
    <source>
        <dbReference type="EMBL" id="NNV56445.1"/>
    </source>
</evidence>
<gene>
    <name evidence="2" type="ORF">GD597_13320</name>
</gene>
<accession>A0A8J8FE88</accession>
<protein>
    <submittedName>
        <fullName evidence="2">Uncharacterized protein</fullName>
    </submittedName>
</protein>
<dbReference type="AlphaFoldDB" id="A0A8J8FE88"/>
<comment type="caution">
    <text evidence="2">The sequence shown here is derived from an EMBL/GenBank/DDBJ whole genome shotgun (WGS) entry which is preliminary data.</text>
</comment>